<evidence type="ECO:0000256" key="4">
    <source>
        <dbReference type="ARBA" id="ARBA00022553"/>
    </source>
</evidence>
<dbReference type="InterPro" id="IPR003660">
    <property type="entry name" value="HAMP_dom"/>
</dbReference>
<dbReference type="AlphaFoldDB" id="A0A0T6LTF1"/>
<feature type="region of interest" description="Disordered" evidence="12">
    <location>
        <begin position="1"/>
        <end position="44"/>
    </location>
</feature>
<name>A0A0T6LTF1_WENVI</name>
<feature type="compositionally biased region" description="Low complexity" evidence="12">
    <location>
        <begin position="704"/>
        <end position="713"/>
    </location>
</feature>
<evidence type="ECO:0000256" key="11">
    <source>
        <dbReference type="ARBA" id="ARBA00023012"/>
    </source>
</evidence>
<evidence type="ECO:0000256" key="2">
    <source>
        <dbReference type="ARBA" id="ARBA00004370"/>
    </source>
</evidence>
<dbReference type="STRING" id="76728.AQ490_20430"/>
<evidence type="ECO:0000313" key="17">
    <source>
        <dbReference type="Proteomes" id="UP000050867"/>
    </source>
</evidence>
<keyword evidence="7" id="KW-0547">Nucleotide-binding</keyword>
<evidence type="ECO:0000256" key="5">
    <source>
        <dbReference type="ARBA" id="ARBA00022679"/>
    </source>
</evidence>
<evidence type="ECO:0000313" key="16">
    <source>
        <dbReference type="EMBL" id="KRV49363.1"/>
    </source>
</evidence>
<feature type="domain" description="Histidine kinase/HSP90-like ATPase" evidence="15">
    <location>
        <begin position="561"/>
        <end position="673"/>
    </location>
</feature>
<evidence type="ECO:0000256" key="6">
    <source>
        <dbReference type="ARBA" id="ARBA00022692"/>
    </source>
</evidence>
<accession>A0A0T6LTF1</accession>
<evidence type="ECO:0000256" key="3">
    <source>
        <dbReference type="ARBA" id="ARBA00012438"/>
    </source>
</evidence>
<feature type="domain" description="HAMP" evidence="14">
    <location>
        <begin position="379"/>
        <end position="449"/>
    </location>
</feature>
<dbReference type="GO" id="GO:0004673">
    <property type="term" value="F:protein histidine kinase activity"/>
    <property type="evidence" value="ECO:0007669"/>
    <property type="project" value="UniProtKB-EC"/>
</dbReference>
<proteinExistence type="predicted"/>
<dbReference type="EMBL" id="LLZU01000012">
    <property type="protein sequence ID" value="KRV49363.1"/>
    <property type="molecule type" value="Genomic_DNA"/>
</dbReference>
<dbReference type="InterPro" id="IPR013587">
    <property type="entry name" value="Nitrate/nitrite_sensing"/>
</dbReference>
<evidence type="ECO:0000256" key="7">
    <source>
        <dbReference type="ARBA" id="ARBA00022741"/>
    </source>
</evidence>
<feature type="transmembrane region" description="Helical" evidence="13">
    <location>
        <begin position="357"/>
        <end position="378"/>
    </location>
</feature>
<evidence type="ECO:0000256" key="9">
    <source>
        <dbReference type="ARBA" id="ARBA00022840"/>
    </source>
</evidence>
<evidence type="ECO:0000259" key="15">
    <source>
        <dbReference type="SMART" id="SM00387"/>
    </source>
</evidence>
<dbReference type="InterPro" id="IPR003594">
    <property type="entry name" value="HATPase_dom"/>
</dbReference>
<dbReference type="Pfam" id="PF08376">
    <property type="entry name" value="NIT"/>
    <property type="match status" value="1"/>
</dbReference>
<dbReference type="GO" id="GO:0005524">
    <property type="term" value="F:ATP binding"/>
    <property type="evidence" value="ECO:0007669"/>
    <property type="project" value="UniProtKB-KW"/>
</dbReference>
<keyword evidence="5" id="KW-0808">Transferase</keyword>
<keyword evidence="17" id="KW-1185">Reference proteome</keyword>
<keyword evidence="13" id="KW-0472">Membrane</keyword>
<comment type="subcellular location">
    <subcellularLocation>
        <location evidence="2">Membrane</location>
    </subcellularLocation>
</comment>
<protein>
    <recommendedName>
        <fullName evidence="3">histidine kinase</fullName>
        <ecNumber evidence="3">2.7.13.3</ecNumber>
    </recommendedName>
</protein>
<reference evidence="16 17" key="1">
    <citation type="submission" date="2015-10" db="EMBL/GenBank/DDBJ databases">
        <title>Draft genome sequence of pyrrolomycin-producing Streptomyces vitaminophilus.</title>
        <authorList>
            <person name="Graham D.E."/>
            <person name="Mahan K.M."/>
            <person name="Klingeman D.M."/>
            <person name="Hettich R.L."/>
            <person name="Parry R.J."/>
        </authorList>
    </citation>
    <scope>NUCLEOTIDE SEQUENCE [LARGE SCALE GENOMIC DNA]</scope>
    <source>
        <strain evidence="16 17">ATCC 31673</strain>
    </source>
</reference>
<keyword evidence="9" id="KW-0067">ATP-binding</keyword>
<evidence type="ECO:0000256" key="10">
    <source>
        <dbReference type="ARBA" id="ARBA00022989"/>
    </source>
</evidence>
<keyword evidence="6 13" id="KW-0812">Transmembrane</keyword>
<comment type="caution">
    <text evidence="16">The sequence shown here is derived from an EMBL/GenBank/DDBJ whole genome shotgun (WGS) entry which is preliminary data.</text>
</comment>
<feature type="region of interest" description="Disordered" evidence="12">
    <location>
        <begin position="690"/>
        <end position="1045"/>
    </location>
</feature>
<dbReference type="Gene3D" id="3.30.565.10">
    <property type="entry name" value="Histidine kinase-like ATPase, C-terminal domain"/>
    <property type="match status" value="1"/>
</dbReference>
<evidence type="ECO:0000256" key="1">
    <source>
        <dbReference type="ARBA" id="ARBA00000085"/>
    </source>
</evidence>
<dbReference type="InterPro" id="IPR036890">
    <property type="entry name" value="HATPase_C_sf"/>
</dbReference>
<feature type="compositionally biased region" description="Low complexity" evidence="12">
    <location>
        <begin position="867"/>
        <end position="883"/>
    </location>
</feature>
<evidence type="ECO:0000256" key="13">
    <source>
        <dbReference type="SAM" id="Phobius"/>
    </source>
</evidence>
<dbReference type="SUPFAM" id="SSF55874">
    <property type="entry name" value="ATPase domain of HSP90 chaperone/DNA topoisomerase II/histidine kinase"/>
    <property type="match status" value="1"/>
</dbReference>
<dbReference type="PANTHER" id="PTHR44936:SF9">
    <property type="entry name" value="SENSOR PROTEIN CREC"/>
    <property type="match status" value="1"/>
</dbReference>
<feature type="transmembrane region" description="Helical" evidence="13">
    <location>
        <begin position="61"/>
        <end position="81"/>
    </location>
</feature>
<dbReference type="Pfam" id="PF02518">
    <property type="entry name" value="HATPase_c"/>
    <property type="match status" value="1"/>
</dbReference>
<dbReference type="EC" id="2.7.13.3" evidence="3"/>
<organism evidence="16 17">
    <name type="scientific">Wenjunlia vitaminophila</name>
    <name type="common">Streptomyces vitaminophilus</name>
    <dbReference type="NCBI Taxonomy" id="76728"/>
    <lineage>
        <taxon>Bacteria</taxon>
        <taxon>Bacillati</taxon>
        <taxon>Actinomycetota</taxon>
        <taxon>Actinomycetes</taxon>
        <taxon>Kitasatosporales</taxon>
        <taxon>Streptomycetaceae</taxon>
        <taxon>Wenjunlia</taxon>
    </lineage>
</organism>
<keyword evidence="8" id="KW-0418">Kinase</keyword>
<dbReference type="SMART" id="SM00304">
    <property type="entry name" value="HAMP"/>
    <property type="match status" value="1"/>
</dbReference>
<dbReference type="GO" id="GO:0016020">
    <property type="term" value="C:membrane"/>
    <property type="evidence" value="ECO:0007669"/>
    <property type="project" value="UniProtKB-SubCell"/>
</dbReference>
<dbReference type="PANTHER" id="PTHR44936">
    <property type="entry name" value="SENSOR PROTEIN CREC"/>
    <property type="match status" value="1"/>
</dbReference>
<keyword evidence="4" id="KW-0597">Phosphoprotein</keyword>
<evidence type="ECO:0000259" key="14">
    <source>
        <dbReference type="SMART" id="SM00304"/>
    </source>
</evidence>
<dbReference type="InterPro" id="IPR050980">
    <property type="entry name" value="2C_sensor_his_kinase"/>
</dbReference>
<evidence type="ECO:0000256" key="8">
    <source>
        <dbReference type="ARBA" id="ARBA00022777"/>
    </source>
</evidence>
<keyword evidence="11" id="KW-0902">Two-component regulatory system</keyword>
<sequence>MPAQDSAPAHNPPRASAHRGNFVPPTNAPPPQGPPQDGGAGASVATGSRFALRNWRVPSRLLAILAIPMVAGLVFAGLRIADSVEYAQQAADAEQAAKLARSATGVANALENERDVSTLPLIRGDRDDPQVKQARAETDARVREFRADARGAPGNSRITSRTRAAENSLASLASLRQDAFTDELSPEATIQAYSDMFRPLNAFDNELGFGSSDINSRGRAVYALSLAKASSSTQRATVLGAFARDELADADVVTIRASALLEEVAKAEFLSGALPEDVELFQTEVSEERVGEANAYQSEVLGVPPGSSLAEAGLSSARWYSLASTEFDQMHQVEVQITDQIVAQAGDIKTQAQRDALINSVAALLMLLLAGLLTFFVARSMVRGMGVLRSSAMDIAEVRLPGLVENLSKTDPGRVDTRVEPIPLFGRDEIGEVARAFDQVHREAVRLAAEQALLRGNVNAIFTNLSRRNQGLIQRQLTLITDLENNEAEPDQLENLFKLDHLATRMRRNGENLLVLAGEEPGRQWTRPVPLVDVLRAAISEVEQYERIELTGIPETEINGTAVNDLVHLLAELLENATAFSSPQTKVRVNGTRLPDGRVMVEIHDQGIGLTPEDFTDINQKLANPPTVDVTVARRMGLFVVGRLAQRHDIRVQLRPSGDSSGTTSLVMLPEPVTRGGQPPELPDGFPVVAGEPGLPPGAGGGAAQVPSGPGAALDPAARGVTGGAADPGLDPVGRSLQREERRAALGATDQDAHPQAHAEGPANEPPYPVDSPHHPALPYREGLGYQEEPWYPGHPQGPADGPGYHAEPAFPHGQEHPLHPTADQWFPELRGWSEPAAGPGAEHEGAQYPGPPALPSGHPGDTSWADPGDSPTTGEPTPSSTGHDSSPYAPPFEGVSFTDSGLPRRQPKRPQGDPGTDGRWNWQRQPTEEGPAEGAPQTPDHPRGEAPEGADQWQSPNDDHWRRASQVRDPQASGFTPSGLPRRVPRANLIPGSAQPTPQDGPQVSRTPDEVRGRLTSLRRGIQQGRSESSDSNREGFGPSHQER</sequence>
<dbReference type="GO" id="GO:0000160">
    <property type="term" value="P:phosphorelay signal transduction system"/>
    <property type="evidence" value="ECO:0007669"/>
    <property type="project" value="UniProtKB-KW"/>
</dbReference>
<dbReference type="eggNOG" id="COG4251">
    <property type="taxonomic scope" value="Bacteria"/>
</dbReference>
<keyword evidence="10 13" id="KW-1133">Transmembrane helix</keyword>
<dbReference type="SMART" id="SM00387">
    <property type="entry name" value="HATPase_c"/>
    <property type="match status" value="1"/>
</dbReference>
<evidence type="ECO:0000256" key="12">
    <source>
        <dbReference type="SAM" id="MobiDB-lite"/>
    </source>
</evidence>
<dbReference type="Gene3D" id="6.10.340.10">
    <property type="match status" value="1"/>
</dbReference>
<feature type="compositionally biased region" description="Polar residues" evidence="12">
    <location>
        <begin position="995"/>
        <end position="1007"/>
    </location>
</feature>
<dbReference type="Proteomes" id="UP000050867">
    <property type="component" value="Unassembled WGS sequence"/>
</dbReference>
<gene>
    <name evidence="16" type="ORF">AQ490_20430</name>
</gene>
<comment type="catalytic activity">
    <reaction evidence="1">
        <text>ATP + protein L-histidine = ADP + protein N-phospho-L-histidine.</text>
        <dbReference type="EC" id="2.7.13.3"/>
    </reaction>
</comment>